<dbReference type="Proteomes" id="UP000501727">
    <property type="component" value="Chromosome"/>
</dbReference>
<evidence type="ECO:0000313" key="2">
    <source>
        <dbReference type="EMBL" id="BCA88390.1"/>
    </source>
</evidence>
<feature type="region of interest" description="Disordered" evidence="1">
    <location>
        <begin position="43"/>
        <end position="70"/>
    </location>
</feature>
<protein>
    <submittedName>
        <fullName evidence="2">Uncharacterized protein</fullName>
    </submittedName>
</protein>
<accession>A0A6F8SL92</accession>
<evidence type="ECO:0000313" key="3">
    <source>
        <dbReference type="Proteomes" id="UP000501727"/>
    </source>
</evidence>
<reference evidence="3" key="1">
    <citation type="journal article" date="2020" name="Microbiol. Resour. Announc.">
        <title>Complete Genome Sequence of Adlercreutzia sp. Strain 8CFCBH1, a Potent Producer of Equol, Isolated from Healthy Japanese Feces.</title>
        <authorList>
            <person name="Ogata Y."/>
            <person name="Sakamoto M."/>
            <person name="Ohkuma M."/>
            <person name="Hattori M."/>
            <person name="Suda W."/>
        </authorList>
    </citation>
    <scope>NUCLEOTIDE SEQUENCE [LARGE SCALE GENOMIC DNA]</scope>
    <source>
        <strain evidence="3">8CFCBH1</strain>
    </source>
</reference>
<gene>
    <name evidence="2" type="ORF">ADCFC_08880</name>
</gene>
<keyword evidence="3" id="KW-1185">Reference proteome</keyword>
<name>A0A6F8SL92_9ACTN</name>
<sequence length="278" mass="31483">MSDLTEVTAGKMKRAAAHFLTVLLCAATVFMLCGCSIELKGGSESSNTAAEPSMPQESLGDDGGAPTDSIEQLQDVTGGEQGALPTVNAVEFEEYTGYPELDELLNDIVQKTQNTTDYLTNELDAFFAAANDSYDGYIQNKEVLANWYALAYSESEKLYESIKTDCEKYHEILLNNPEYAEYKVWDRALGDSYDVWDGALGDYYNDWDDLYGDIYNDCSDMITDAPENVGYDVRSEEWDEMYDTRADSWEAMYDLRADAWESLYDARSDTWEELYDRR</sequence>
<dbReference type="RefSeq" id="WP_173112530.1">
    <property type="nucleotide sequence ID" value="NZ_AP022829.1"/>
</dbReference>
<proteinExistence type="predicted"/>
<dbReference type="KEGG" id="ahat:ADCFC_10090"/>
<dbReference type="AlphaFoldDB" id="A0A6F8SL92"/>
<evidence type="ECO:0000256" key="1">
    <source>
        <dbReference type="SAM" id="MobiDB-lite"/>
    </source>
</evidence>
<organism evidence="2 3">
    <name type="scientific">Adlercreutzia hattorii</name>
    <dbReference type="NCBI Taxonomy" id="2707299"/>
    <lineage>
        <taxon>Bacteria</taxon>
        <taxon>Bacillati</taxon>
        <taxon>Actinomycetota</taxon>
        <taxon>Coriobacteriia</taxon>
        <taxon>Eggerthellales</taxon>
        <taxon>Eggerthellaceae</taxon>
        <taxon>Adlercreutzia</taxon>
    </lineage>
</organism>
<reference evidence="3" key="2">
    <citation type="submission" date="2020-03" db="EMBL/GenBank/DDBJ databases">
        <title>Complete Genome Sequence of Adlercreutzia sp. strain 8CFCBH1 Producing Equol, Isolated from Healthy Japanese Feces.</title>
        <authorList>
            <person name="Ogata Y."/>
            <person name="Sakamoto M."/>
            <person name="Ohkuma M."/>
            <person name="Hattori M."/>
            <person name="Suda W."/>
        </authorList>
    </citation>
    <scope>NUCLEOTIDE SEQUENCE [LARGE SCALE GENOMIC DNA]</scope>
    <source>
        <strain evidence="3">8CFCBH1</strain>
    </source>
</reference>
<dbReference type="EMBL" id="AP022829">
    <property type="protein sequence ID" value="BCA88390.1"/>
    <property type="molecule type" value="Genomic_DNA"/>
</dbReference>